<dbReference type="InterPro" id="IPR036390">
    <property type="entry name" value="WH_DNA-bd_sf"/>
</dbReference>
<keyword evidence="2" id="KW-0238">DNA-binding</keyword>
<dbReference type="Pfam" id="PF13412">
    <property type="entry name" value="HTH_24"/>
    <property type="match status" value="1"/>
</dbReference>
<dbReference type="InterPro" id="IPR000485">
    <property type="entry name" value="AsnC-type_HTH_dom"/>
</dbReference>
<dbReference type="SUPFAM" id="SSF54909">
    <property type="entry name" value="Dimeric alpha+beta barrel"/>
    <property type="match status" value="1"/>
</dbReference>
<evidence type="ECO:0000313" key="7">
    <source>
        <dbReference type="Proteomes" id="UP000604473"/>
    </source>
</evidence>
<sequence>MRVFMPDATFLPDRYDRAILRIIAAEGRIPVAELGRRIGLSKTPTQARLRRLEAEGVVTGYRAMLSPIRLGLAHVAFVELRLSDTREAALRAFNAAVRAIPEIEECHMIAGGFDYLLKVRTADMAAYREVMGERISALPHVANSSTFVAMEAVKEVAFATVPEP</sequence>
<dbReference type="SMART" id="SM00344">
    <property type="entry name" value="HTH_ASNC"/>
    <property type="match status" value="1"/>
</dbReference>
<gene>
    <name evidence="6" type="ORF">JMM60_20410</name>
</gene>
<dbReference type="PANTHER" id="PTHR30154">
    <property type="entry name" value="LEUCINE-RESPONSIVE REGULATORY PROTEIN"/>
    <property type="match status" value="1"/>
</dbReference>
<dbReference type="EMBL" id="JAESJJ010000046">
    <property type="protein sequence ID" value="MBL3611093.1"/>
    <property type="molecule type" value="Genomic_DNA"/>
</dbReference>
<protein>
    <submittedName>
        <fullName evidence="6">Lrp/AsnC ligand binding domain-containing protein</fullName>
    </submittedName>
</protein>
<dbReference type="InterPro" id="IPR019888">
    <property type="entry name" value="Tscrpt_reg_AsnC-like"/>
</dbReference>
<evidence type="ECO:0000256" key="1">
    <source>
        <dbReference type="ARBA" id="ARBA00023015"/>
    </source>
</evidence>
<keyword evidence="3" id="KW-0010">Activator</keyword>
<dbReference type="Gene3D" id="1.10.10.10">
    <property type="entry name" value="Winged helix-like DNA-binding domain superfamily/Winged helix DNA-binding domain"/>
    <property type="match status" value="1"/>
</dbReference>
<dbReference type="Gene3D" id="3.30.70.920">
    <property type="match status" value="1"/>
</dbReference>
<accession>A0ABS1RZH2</accession>
<proteinExistence type="predicted"/>
<dbReference type="InterPro" id="IPR019887">
    <property type="entry name" value="Tscrpt_reg_AsnC/Lrp_C"/>
</dbReference>
<evidence type="ECO:0000259" key="5">
    <source>
        <dbReference type="PROSITE" id="PS50956"/>
    </source>
</evidence>
<comment type="caution">
    <text evidence="6">The sequence shown here is derived from an EMBL/GenBank/DDBJ whole genome shotgun (WGS) entry which is preliminary data.</text>
</comment>
<reference evidence="6 7" key="1">
    <citation type="submission" date="2021-01" db="EMBL/GenBank/DDBJ databases">
        <title>Draft genomes of Rhodovulum sulfidophilum.</title>
        <authorList>
            <person name="Guzman M.S."/>
        </authorList>
    </citation>
    <scope>NUCLEOTIDE SEQUENCE [LARGE SCALE GENOMIC DNA]</scope>
    <source>
        <strain evidence="6 7">AB35</strain>
    </source>
</reference>
<keyword evidence="4" id="KW-0804">Transcription</keyword>
<dbReference type="InterPro" id="IPR011008">
    <property type="entry name" value="Dimeric_a/b-barrel"/>
</dbReference>
<name>A0ABS1RZH2_RHOSU</name>
<dbReference type="InterPro" id="IPR011991">
    <property type="entry name" value="ArsR-like_HTH"/>
</dbReference>
<organism evidence="6 7">
    <name type="scientific">Rhodovulum sulfidophilum</name>
    <name type="common">Rhodobacter sulfidophilus</name>
    <dbReference type="NCBI Taxonomy" id="35806"/>
    <lineage>
        <taxon>Bacteria</taxon>
        <taxon>Pseudomonadati</taxon>
        <taxon>Pseudomonadota</taxon>
        <taxon>Alphaproteobacteria</taxon>
        <taxon>Rhodobacterales</taxon>
        <taxon>Paracoccaceae</taxon>
        <taxon>Rhodovulum</taxon>
    </lineage>
</organism>
<dbReference type="InterPro" id="IPR036388">
    <property type="entry name" value="WH-like_DNA-bd_sf"/>
</dbReference>
<dbReference type="PANTHER" id="PTHR30154:SF0">
    <property type="entry name" value="LEUCINE-RESPONSIVE REGULATORY PROTEIN"/>
    <property type="match status" value="1"/>
</dbReference>
<dbReference type="PRINTS" id="PR00033">
    <property type="entry name" value="HTHASNC"/>
</dbReference>
<feature type="domain" description="HTH asnC-type" evidence="5">
    <location>
        <begin position="12"/>
        <end position="73"/>
    </location>
</feature>
<dbReference type="SUPFAM" id="SSF46785">
    <property type="entry name" value="Winged helix' DNA-binding domain"/>
    <property type="match status" value="1"/>
</dbReference>
<evidence type="ECO:0000256" key="3">
    <source>
        <dbReference type="ARBA" id="ARBA00023159"/>
    </source>
</evidence>
<keyword evidence="1" id="KW-0805">Transcription regulation</keyword>
<dbReference type="Proteomes" id="UP000604473">
    <property type="component" value="Unassembled WGS sequence"/>
</dbReference>
<dbReference type="Pfam" id="PF01037">
    <property type="entry name" value="AsnC_trans_reg"/>
    <property type="match status" value="1"/>
</dbReference>
<evidence type="ECO:0000256" key="2">
    <source>
        <dbReference type="ARBA" id="ARBA00023125"/>
    </source>
</evidence>
<dbReference type="InterPro" id="IPR019885">
    <property type="entry name" value="Tscrpt_reg_HTH_AsnC-type_CS"/>
</dbReference>
<dbReference type="PROSITE" id="PS50956">
    <property type="entry name" value="HTH_ASNC_2"/>
    <property type="match status" value="1"/>
</dbReference>
<keyword evidence="7" id="KW-1185">Reference proteome</keyword>
<dbReference type="PROSITE" id="PS00519">
    <property type="entry name" value="HTH_ASNC_1"/>
    <property type="match status" value="1"/>
</dbReference>
<evidence type="ECO:0000313" key="6">
    <source>
        <dbReference type="EMBL" id="MBL3611093.1"/>
    </source>
</evidence>
<evidence type="ECO:0000256" key="4">
    <source>
        <dbReference type="ARBA" id="ARBA00023163"/>
    </source>
</evidence>
<dbReference type="CDD" id="cd00090">
    <property type="entry name" value="HTH_ARSR"/>
    <property type="match status" value="1"/>
</dbReference>